<accession>B7FVU3</accession>
<feature type="region of interest" description="Disordered" evidence="1">
    <location>
        <begin position="800"/>
        <end position="845"/>
    </location>
</feature>
<evidence type="ECO:0000313" key="2">
    <source>
        <dbReference type="EMBL" id="EEC49690.1"/>
    </source>
</evidence>
<proteinExistence type="predicted"/>
<dbReference type="Proteomes" id="UP000000759">
    <property type="component" value="Chromosome 5"/>
</dbReference>
<dbReference type="PaxDb" id="2850-Phatr44839"/>
<dbReference type="OrthoDB" id="1711136at2759"/>
<feature type="compositionally biased region" description="Basic and acidic residues" evidence="1">
    <location>
        <begin position="823"/>
        <end position="844"/>
    </location>
</feature>
<reference evidence="2 3" key="1">
    <citation type="journal article" date="2008" name="Nature">
        <title>The Phaeodactylum genome reveals the evolutionary history of diatom genomes.</title>
        <authorList>
            <person name="Bowler C."/>
            <person name="Allen A.E."/>
            <person name="Badger J.H."/>
            <person name="Grimwood J."/>
            <person name="Jabbari K."/>
            <person name="Kuo A."/>
            <person name="Maheswari U."/>
            <person name="Martens C."/>
            <person name="Maumus F."/>
            <person name="Otillar R.P."/>
            <person name="Rayko E."/>
            <person name="Salamov A."/>
            <person name="Vandepoele K."/>
            <person name="Beszteri B."/>
            <person name="Gruber A."/>
            <person name="Heijde M."/>
            <person name="Katinka M."/>
            <person name="Mock T."/>
            <person name="Valentin K."/>
            <person name="Verret F."/>
            <person name="Berges J.A."/>
            <person name="Brownlee C."/>
            <person name="Cadoret J.P."/>
            <person name="Chiovitti A."/>
            <person name="Choi C.J."/>
            <person name="Coesel S."/>
            <person name="De Martino A."/>
            <person name="Detter J.C."/>
            <person name="Durkin C."/>
            <person name="Falciatore A."/>
            <person name="Fournet J."/>
            <person name="Haruta M."/>
            <person name="Huysman M.J."/>
            <person name="Jenkins B.D."/>
            <person name="Jiroutova K."/>
            <person name="Jorgensen R.E."/>
            <person name="Joubert Y."/>
            <person name="Kaplan A."/>
            <person name="Kroger N."/>
            <person name="Kroth P.G."/>
            <person name="La Roche J."/>
            <person name="Lindquist E."/>
            <person name="Lommer M."/>
            <person name="Martin-Jezequel V."/>
            <person name="Lopez P.J."/>
            <person name="Lucas S."/>
            <person name="Mangogna M."/>
            <person name="McGinnis K."/>
            <person name="Medlin L.K."/>
            <person name="Montsant A."/>
            <person name="Oudot-Le Secq M.P."/>
            <person name="Napoli C."/>
            <person name="Obornik M."/>
            <person name="Parker M.S."/>
            <person name="Petit J.L."/>
            <person name="Porcel B.M."/>
            <person name="Poulsen N."/>
            <person name="Robison M."/>
            <person name="Rychlewski L."/>
            <person name="Rynearson T.A."/>
            <person name="Schmutz J."/>
            <person name="Shapiro H."/>
            <person name="Siaut M."/>
            <person name="Stanley M."/>
            <person name="Sussman M.R."/>
            <person name="Taylor A.R."/>
            <person name="Vardi A."/>
            <person name="von Dassow P."/>
            <person name="Vyverman W."/>
            <person name="Willis A."/>
            <person name="Wyrwicz L.S."/>
            <person name="Rokhsar D.S."/>
            <person name="Weissenbach J."/>
            <person name="Armbrust E.V."/>
            <person name="Green B.R."/>
            <person name="Van de Peer Y."/>
            <person name="Grigoriev I.V."/>
        </authorList>
    </citation>
    <scope>NUCLEOTIDE SEQUENCE [LARGE SCALE GENOMIC DNA]</scope>
    <source>
        <strain evidence="2 3">CCAP 1055/1</strain>
    </source>
</reference>
<dbReference type="InParanoid" id="B7FVU3"/>
<feature type="compositionally biased region" description="Polar residues" evidence="1">
    <location>
        <begin position="805"/>
        <end position="815"/>
    </location>
</feature>
<sequence>MPSVDGVEHLSCSLRPPTLDDIQSAFVETSVSDTIDNNDETQASTLDQPANGDCTACPGINSIDSMERGESVEEIFRASLNFDRSSSFCFSGSLPLFGASLYPNVARIEDADGISTTAQLEQGKREQSENIRVESTYAEASLNTLTEEAVVLGSARMSDDPWDEMTVEDREILAMKRAAYAGERSDPLVAQNIKKHGQEATVVAISEYDVHPNEIVQDAVRAELVGQDFTRTVSNAMDNENVESTEADEFTVSAVFSALRTVDNEATEATVIDSAPLASEEDIPSWKHTEEAQVLVLDTSLPLIDVKPAAVDFSEYSNSGIEPIADQEAEVLGIQEEIHPSEVSENETEAELVGTDHNFAFTLANESHLDRNTARSDEPNELRQVDFVVETVDGGSDGEEPISFGNVRAALLVPTILNAETVDSIPTVAPFTRSLSMEGTDTSFRDDTSAQTGNGSAFPLPLPPPRQTAEPSTRNSSVGEEDNSRPDWLRDSPEQLPLGSETVQREASNASGRSAGSTGNQIVQRTSSQLQVVIIARGTNKAFEALFGDAKPPFVSRRRLADGEAARYIVSRTLLPASVIFSQPTKMTNQKALDSNDVMEASKSLRAFSLPSERQAKCLAQAWTPPRMEPFANHPLFRLALLEGDQDKAVALYATGNINIVCPFGNVKGELFYPVHACVLGESLSILRWLVDENCCPIKSVRVNGRTKDGICNYTAIVTSKGRSLLGIAMENNLIPIVRYLVVEKGLSLAEEKSLTRETLVQNLQLALRAIPNATTSTEAIEMDVSEALYHDATVNDSAEADLGDTTSPLSSEYQNVVPVPIPDREQGSERDLPGGRTLSEEARNFGAISRPGRGSFSYDGRQDENEFAWLPLAVIKSVVWTAASTCPVVQFAPCRPPSCEYLKYEKKKLRPKIFMVVYELVFWSSSK</sequence>
<dbReference type="EMBL" id="CM000608">
    <property type="protein sequence ID" value="EEC49690.1"/>
    <property type="molecule type" value="Genomic_DNA"/>
</dbReference>
<dbReference type="GeneID" id="7199556"/>
<keyword evidence="3" id="KW-1185">Reference proteome</keyword>
<feature type="compositionally biased region" description="Basic and acidic residues" evidence="1">
    <location>
        <begin position="482"/>
        <end position="493"/>
    </location>
</feature>
<dbReference type="KEGG" id="pti:PHATRDRAFT_44839"/>
<feature type="region of interest" description="Disordered" evidence="1">
    <location>
        <begin position="436"/>
        <end position="522"/>
    </location>
</feature>
<feature type="compositionally biased region" description="Polar residues" evidence="1">
    <location>
        <begin position="501"/>
        <end position="522"/>
    </location>
</feature>
<organism evidence="2 3">
    <name type="scientific">Phaeodactylum tricornutum (strain CCAP 1055/1)</name>
    <dbReference type="NCBI Taxonomy" id="556484"/>
    <lineage>
        <taxon>Eukaryota</taxon>
        <taxon>Sar</taxon>
        <taxon>Stramenopiles</taxon>
        <taxon>Ochrophyta</taxon>
        <taxon>Bacillariophyta</taxon>
        <taxon>Bacillariophyceae</taxon>
        <taxon>Bacillariophycidae</taxon>
        <taxon>Naviculales</taxon>
        <taxon>Phaeodactylaceae</taxon>
        <taxon>Phaeodactylum</taxon>
    </lineage>
</organism>
<evidence type="ECO:0000313" key="3">
    <source>
        <dbReference type="Proteomes" id="UP000000759"/>
    </source>
</evidence>
<dbReference type="AlphaFoldDB" id="B7FVU3"/>
<feature type="compositionally biased region" description="Polar residues" evidence="1">
    <location>
        <begin position="469"/>
        <end position="478"/>
    </location>
</feature>
<gene>
    <name evidence="2" type="ORF">PHATRDRAFT_44839</name>
</gene>
<reference evidence="3" key="2">
    <citation type="submission" date="2008-08" db="EMBL/GenBank/DDBJ databases">
        <authorList>
            <consortium name="Diatom Consortium"/>
            <person name="Grigoriev I."/>
            <person name="Grimwood J."/>
            <person name="Kuo A."/>
            <person name="Otillar R.P."/>
            <person name="Salamov A."/>
            <person name="Detter J.C."/>
            <person name="Lindquist E."/>
            <person name="Shapiro H."/>
            <person name="Lucas S."/>
            <person name="Glavina del Rio T."/>
            <person name="Pitluck S."/>
            <person name="Rokhsar D."/>
            <person name="Bowler C."/>
        </authorList>
    </citation>
    <scope>GENOME REANNOTATION</scope>
    <source>
        <strain evidence="3">CCAP 1055/1</strain>
    </source>
</reference>
<protein>
    <submittedName>
        <fullName evidence="2">Uncharacterized protein</fullName>
    </submittedName>
</protein>
<name>B7FVU3_PHATC</name>
<dbReference type="RefSeq" id="XP_002178992.1">
    <property type="nucleotide sequence ID" value="XM_002178956.1"/>
</dbReference>
<evidence type="ECO:0000256" key="1">
    <source>
        <dbReference type="SAM" id="MobiDB-lite"/>
    </source>
</evidence>